<dbReference type="InterPro" id="IPR002126">
    <property type="entry name" value="Cadherin-like_dom"/>
</dbReference>
<dbReference type="Proteomes" id="UP000574761">
    <property type="component" value="Unassembled WGS sequence"/>
</dbReference>
<dbReference type="PROSITE" id="PS50268">
    <property type="entry name" value="CADHERIN_2"/>
    <property type="match status" value="1"/>
</dbReference>
<evidence type="ECO:0000313" key="2">
    <source>
        <dbReference type="EMBL" id="MBB3977577.1"/>
    </source>
</evidence>
<comment type="caution">
    <text evidence="2">The sequence shown here is derived from an EMBL/GenBank/DDBJ whole genome shotgun (WGS) entry which is preliminary data.</text>
</comment>
<dbReference type="GO" id="GO:0009653">
    <property type="term" value="P:anatomical structure morphogenesis"/>
    <property type="evidence" value="ECO:0007669"/>
    <property type="project" value="TreeGrafter"/>
</dbReference>
<dbReference type="Gene3D" id="2.150.10.10">
    <property type="entry name" value="Serralysin-like metalloprotease, C-terminal"/>
    <property type="match status" value="1"/>
</dbReference>
<dbReference type="InterPro" id="IPR018511">
    <property type="entry name" value="Hemolysin-typ_Ca-bd_CS"/>
</dbReference>
<dbReference type="GO" id="GO:0005509">
    <property type="term" value="F:calcium ion binding"/>
    <property type="evidence" value="ECO:0007669"/>
    <property type="project" value="InterPro"/>
</dbReference>
<dbReference type="InterPro" id="IPR011049">
    <property type="entry name" value="Serralysin-like_metalloprot_C"/>
</dbReference>
<dbReference type="SUPFAM" id="SSF51120">
    <property type="entry name" value="beta-Roll"/>
    <property type="match status" value="1"/>
</dbReference>
<proteinExistence type="predicted"/>
<gene>
    <name evidence="2" type="ORF">GGQ64_002783</name>
</gene>
<dbReference type="InterPro" id="IPR001343">
    <property type="entry name" value="Hemolysn_Ca-bd"/>
</dbReference>
<dbReference type="PROSITE" id="PS00330">
    <property type="entry name" value="HEMOLYSIN_CALCIUM"/>
    <property type="match status" value="3"/>
</dbReference>
<reference evidence="2 3" key="1">
    <citation type="submission" date="2020-08" db="EMBL/GenBank/DDBJ databases">
        <title>Genomic Encyclopedia of Type Strains, Phase IV (KMG-IV): sequencing the most valuable type-strain genomes for metagenomic binning, comparative biology and taxonomic classification.</title>
        <authorList>
            <person name="Goeker M."/>
        </authorList>
    </citation>
    <scope>NUCLEOTIDE SEQUENCE [LARGE SCALE GENOMIC DNA]</scope>
    <source>
        <strain evidence="2 3">DSM 100211</strain>
    </source>
</reference>
<dbReference type="CDD" id="cd11304">
    <property type="entry name" value="Cadherin_repeat"/>
    <property type="match status" value="1"/>
</dbReference>
<dbReference type="InterPro" id="IPR051561">
    <property type="entry name" value="FRAS1_ECM"/>
</dbReference>
<dbReference type="InterPro" id="IPR015919">
    <property type="entry name" value="Cadherin-like_sf"/>
</dbReference>
<dbReference type="Pfam" id="PF16184">
    <property type="entry name" value="Cadherin_3"/>
    <property type="match status" value="3"/>
</dbReference>
<dbReference type="PRINTS" id="PR00313">
    <property type="entry name" value="CABNDNGRPT"/>
</dbReference>
<dbReference type="GO" id="GO:0005615">
    <property type="term" value="C:extracellular space"/>
    <property type="evidence" value="ECO:0007669"/>
    <property type="project" value="InterPro"/>
</dbReference>
<dbReference type="Pfam" id="PF19078">
    <property type="entry name" value="Big_12"/>
    <property type="match status" value="2"/>
</dbReference>
<dbReference type="Pfam" id="PF00353">
    <property type="entry name" value="HemolysinCabind"/>
    <property type="match status" value="1"/>
</dbReference>
<accession>A0A7W6DBG3</accession>
<keyword evidence="3" id="KW-1185">Reference proteome</keyword>
<feature type="domain" description="Cadherin" evidence="1">
    <location>
        <begin position="957"/>
        <end position="1060"/>
    </location>
</feature>
<evidence type="ECO:0000313" key="3">
    <source>
        <dbReference type="Proteomes" id="UP000574761"/>
    </source>
</evidence>
<dbReference type="EMBL" id="JACIEE010000005">
    <property type="protein sequence ID" value="MBB3977577.1"/>
    <property type="molecule type" value="Genomic_DNA"/>
</dbReference>
<protein>
    <recommendedName>
        <fullName evidence="1">Cadherin domain-containing protein</fullName>
    </recommendedName>
</protein>
<dbReference type="PANTHER" id="PTHR45739">
    <property type="entry name" value="MATRIX PROTEIN, PUTATIVE-RELATED"/>
    <property type="match status" value="1"/>
</dbReference>
<name>A0A7W6DBG3_9HYPH</name>
<dbReference type="RefSeq" id="WP_183805127.1">
    <property type="nucleotide sequence ID" value="NZ_JACIEE010000005.1"/>
</dbReference>
<dbReference type="AlphaFoldDB" id="A0A7W6DBG3"/>
<organism evidence="2 3">
    <name type="scientific">Mycoplana azooxidifex</name>
    <dbReference type="NCBI Taxonomy" id="1636188"/>
    <lineage>
        <taxon>Bacteria</taxon>
        <taxon>Pseudomonadati</taxon>
        <taxon>Pseudomonadota</taxon>
        <taxon>Alphaproteobacteria</taxon>
        <taxon>Hyphomicrobiales</taxon>
        <taxon>Rhizobiaceae</taxon>
        <taxon>Mycoplana</taxon>
    </lineage>
</organism>
<dbReference type="InterPro" id="IPR044048">
    <property type="entry name" value="Big_12"/>
</dbReference>
<dbReference type="PANTHER" id="PTHR45739:SF8">
    <property type="entry name" value="FRAS1-RELATED EXTRACELLULAR MATRIX PROTEIN 1"/>
    <property type="match status" value="1"/>
</dbReference>
<evidence type="ECO:0000259" key="1">
    <source>
        <dbReference type="PROSITE" id="PS50268"/>
    </source>
</evidence>
<dbReference type="SUPFAM" id="SSF49313">
    <property type="entry name" value="Cadherin-like"/>
    <property type="match status" value="1"/>
</dbReference>
<dbReference type="GO" id="GO:0007156">
    <property type="term" value="P:homophilic cell adhesion via plasma membrane adhesion molecules"/>
    <property type="evidence" value="ECO:0007669"/>
    <property type="project" value="InterPro"/>
</dbReference>
<dbReference type="GO" id="GO:0016020">
    <property type="term" value="C:membrane"/>
    <property type="evidence" value="ECO:0007669"/>
    <property type="project" value="InterPro"/>
</dbReference>
<sequence>MAQTTIDFSSGITDGTAGGASGDNSLQIGDFVFTITAQGNWTADFSSGRFNFQEDAAFGGALFDITITSASGALIDFYDYQISVDANPIHENGWPAGVAIDGTTWSDDNLHGNGIGPYYYRSMFMDPSTIPAISRGTSLSIADMQIYQTETSGRITMWLDNITFDYALPAPRVSSVTSSTPDGHYKAGDTIAITVSFDQDVNITGTPQLALETGGTDRVINYSSGSGTNTLTFSYTVQSGDTSADLDYISTAALTLNGGTIRNADGTDATITLPSPGAAGSLGSNKGLVIDTSAPTAVITMADVALIAGESTTITITFSEAVTGFVETDLIVQNGDVTNFTTSDNITYTATFTPSAGVDSPTNLIVLVPGAAVDGAGNPSSVTAPLVYSVDTVAPTVASVLTPANGTYRAGQNLDFTVNLSEATTVDTSGGTPRIAVTVGTDTVYATYVSGSGSSALVFRLTLTEGLQDADGIAVGGQLEPNGGTMRDVAGNDVEPALNSVAPTTSVLVDAVRPTATIDVADTLLAAGETSTVTITFSEAVTGFDLSDLSVANGTLSDLASVDGGVTWTATLTPTAGISDATNLVILNTSLVMDAAGNTGSAIAISNNYAIDAGPPPNVPPTLTGDLEATVKEGGSYKLTTTDLDFSDPDDSAAGVRFTISAAANGKVHVNGTAASTFTAAELTAGKVTFLHDGSETNKASFKVSVEDGNEDGTSPVNSTFNFTVTPVNDAPNLTGDLKATVKEGGSYKLTTADLNFSDPDDSAAGVRFTISAAANGKVHVNGKAATSFTGTELAGGKVTFVHNGSETTKASFKVSVEDGNEDGSTPVGKTFNLGVTPVNDAPKLTGDLKATVKEGGSYKLTTADLNFSDPDDSAAGVRFTVSAPSNGKVYVNGKAATSFTGTELAGGKVSFVHSGAESTKASFKVSVEDGNEDRSAPVPKTFNFGVTPVNDAPKLVATQTLLQIAEDASTASARKVATLSISDPDGGNNKLSLAGSDAKLFEIKNGALWLKKGISLDYETNRSLDVTVRLDDPSIGTKHEAWKTFKVTVLDVAETKPGTSGTDKLTGTTGNDVLDGKGGNDIISGGAGNDRLVGGTGVDTLTGGSGRDTFVFASFKDSAPGQSGIVNNGGYNPLSGNDKRDIITDFVHAQDKLDVSQIDADSTRSGDQDFVWRGKNDFTGKAGELIFRTFDEKGTANDRTIVYGDTDRDHRADFQIELAGIIGLTKGDFIL</sequence>